<sequence length="391" mass="44634">MEHSDAVFLVEIEEFLTSSDLPTLVSSPASNEAGNRLLCAGSKGDEANAQEGEGDRTDNSGKSYYKRRKMTHKRLQDQVVELTKKLNSAVQAKQTSAKQSSSKWMALANYQHQQRIQAETRNHQLRAAVDTRSKLIDDFRTLLADRLKNVNSDMHLVESCLYKRLVFEQTNIAILSQYMLELDTIYSQLDETRYAEDLDSVGEDMRSYVRTWKEDGSGRFLYVNKQNIPFNFQQTCKSLWRVENLPDWRGGQEPFAGVSDPENTMAVKFRIGSGLESDLTVLQRVVVVRRYQERDRMVIIWRSFAEGQGLYAGMHADETGWSVVTPLKGEPKAETRSRSSLKTCIRHIPMHLNGANNQHPVARRFTSLVLDTRANESSKFLLALEKFLREA</sequence>
<comment type="caution">
    <text evidence="1">The sequence shown here is derived from an EMBL/GenBank/DDBJ whole genome shotgun (WGS) entry which is preliminary data.</text>
</comment>
<evidence type="ECO:0008006" key="3">
    <source>
        <dbReference type="Google" id="ProtNLM"/>
    </source>
</evidence>
<keyword evidence="2" id="KW-1185">Reference proteome</keyword>
<proteinExistence type="predicted"/>
<dbReference type="OrthoDB" id="127274at2759"/>
<gene>
    <name evidence="1" type="ORF">PHMEG_00031838</name>
</gene>
<evidence type="ECO:0000313" key="2">
    <source>
        <dbReference type="Proteomes" id="UP000198211"/>
    </source>
</evidence>
<organism evidence="1 2">
    <name type="scientific">Phytophthora megakarya</name>
    <dbReference type="NCBI Taxonomy" id="4795"/>
    <lineage>
        <taxon>Eukaryota</taxon>
        <taxon>Sar</taxon>
        <taxon>Stramenopiles</taxon>
        <taxon>Oomycota</taxon>
        <taxon>Peronosporomycetes</taxon>
        <taxon>Peronosporales</taxon>
        <taxon>Peronosporaceae</taxon>
        <taxon>Phytophthora</taxon>
    </lineage>
</organism>
<evidence type="ECO:0000313" key="1">
    <source>
        <dbReference type="EMBL" id="OWY97595.1"/>
    </source>
</evidence>
<dbReference type="AlphaFoldDB" id="A0A225UVX3"/>
<protein>
    <recommendedName>
        <fullName evidence="3">M96 mating-specific protein</fullName>
    </recommendedName>
</protein>
<accession>A0A225UVX3</accession>
<name>A0A225UVX3_9STRA</name>
<dbReference type="Proteomes" id="UP000198211">
    <property type="component" value="Unassembled WGS sequence"/>
</dbReference>
<dbReference type="EMBL" id="NBNE01010269">
    <property type="protein sequence ID" value="OWY97595.1"/>
    <property type="molecule type" value="Genomic_DNA"/>
</dbReference>
<reference evidence="2" key="1">
    <citation type="submission" date="2017-03" db="EMBL/GenBank/DDBJ databases">
        <title>Phytopthora megakarya and P. palmivora, two closely related causual agents of cacao black pod achieved similar genome size and gene model numbers by different mechanisms.</title>
        <authorList>
            <person name="Ali S."/>
            <person name="Shao J."/>
            <person name="Larry D.J."/>
            <person name="Kronmiller B."/>
            <person name="Shen D."/>
            <person name="Strem M.D."/>
            <person name="Melnick R.L."/>
            <person name="Guiltinan M.J."/>
            <person name="Tyler B.M."/>
            <person name="Meinhardt L.W."/>
            <person name="Bailey B.A."/>
        </authorList>
    </citation>
    <scope>NUCLEOTIDE SEQUENCE [LARGE SCALE GENOMIC DNA]</scope>
    <source>
        <strain evidence="2">zdho120</strain>
    </source>
</reference>